<evidence type="ECO:0000313" key="2">
    <source>
        <dbReference type="Proteomes" id="UP001560267"/>
    </source>
</evidence>
<keyword evidence="2" id="KW-1185">Reference proteome</keyword>
<accession>A0ABV3Y526</accession>
<dbReference type="EMBL" id="JBFSHR010000057">
    <property type="protein sequence ID" value="MEX6430510.1"/>
    <property type="molecule type" value="Genomic_DNA"/>
</dbReference>
<dbReference type="Proteomes" id="UP001560267">
    <property type="component" value="Unassembled WGS sequence"/>
</dbReference>
<name>A0ABV3Y526_9ACTN</name>
<sequence length="139" mass="15221">MGERDTAAKEIRSAADGMSRAGDVPEWFDWYDESRFESFAGSVALSVGKHTQAIDRLAVAREGITSVKQQAVVAFDLALAYSNDAPELAIAHATEALTLVRERQYLTALDRLPALESALAGTSWAKELRRRERELLAVG</sequence>
<reference evidence="1 2" key="1">
    <citation type="submission" date="2024-07" db="EMBL/GenBank/DDBJ databases">
        <title>Draft Genome Sequence of Ferrimicrobium acidiphilum Strain YE2023, Isolated from a Pulp of Bioleach Reactor.</title>
        <authorList>
            <person name="Elkina Y.A."/>
            <person name="Bulaeva A.G."/>
            <person name="Beletsky A.V."/>
            <person name="Mardanov A.V."/>
        </authorList>
    </citation>
    <scope>NUCLEOTIDE SEQUENCE [LARGE SCALE GENOMIC DNA]</scope>
    <source>
        <strain evidence="1 2">YE2023</strain>
    </source>
</reference>
<evidence type="ECO:0000313" key="1">
    <source>
        <dbReference type="EMBL" id="MEX6430510.1"/>
    </source>
</evidence>
<proteinExistence type="predicted"/>
<organism evidence="1 2">
    <name type="scientific">Ferrimicrobium acidiphilum</name>
    <dbReference type="NCBI Taxonomy" id="121039"/>
    <lineage>
        <taxon>Bacteria</taxon>
        <taxon>Bacillati</taxon>
        <taxon>Actinomycetota</taxon>
        <taxon>Acidimicrobiia</taxon>
        <taxon>Acidimicrobiales</taxon>
        <taxon>Acidimicrobiaceae</taxon>
        <taxon>Ferrimicrobium</taxon>
    </lineage>
</organism>
<protein>
    <recommendedName>
        <fullName evidence="3">MalT-like TPR region domain-containing protein</fullName>
    </recommendedName>
</protein>
<comment type="caution">
    <text evidence="1">The sequence shown here is derived from an EMBL/GenBank/DDBJ whole genome shotgun (WGS) entry which is preliminary data.</text>
</comment>
<dbReference type="RefSeq" id="WP_369084823.1">
    <property type="nucleotide sequence ID" value="NZ_JBFSHR010000057.1"/>
</dbReference>
<gene>
    <name evidence="1" type="ORF">AB6A68_11805</name>
</gene>
<evidence type="ECO:0008006" key="3">
    <source>
        <dbReference type="Google" id="ProtNLM"/>
    </source>
</evidence>